<organism evidence="1 2">
    <name type="scientific">Necator americanus</name>
    <name type="common">Human hookworm</name>
    <dbReference type="NCBI Taxonomy" id="51031"/>
    <lineage>
        <taxon>Eukaryota</taxon>
        <taxon>Metazoa</taxon>
        <taxon>Ecdysozoa</taxon>
        <taxon>Nematoda</taxon>
        <taxon>Chromadorea</taxon>
        <taxon>Rhabditida</taxon>
        <taxon>Rhabditina</taxon>
        <taxon>Rhabditomorpha</taxon>
        <taxon>Strongyloidea</taxon>
        <taxon>Ancylostomatidae</taxon>
        <taxon>Bunostominae</taxon>
        <taxon>Necator</taxon>
    </lineage>
</organism>
<proteinExistence type="predicted"/>
<dbReference type="KEGG" id="nai:NECAME_13721"/>
<dbReference type="Proteomes" id="UP000053676">
    <property type="component" value="Unassembled WGS sequence"/>
</dbReference>
<accession>W2SVX4</accession>
<sequence>MPYYCLVQYCSSVLRTPLSEIITNSKNTWGSLNLLLNLPEVKCPCRRHQPKAMKAKENSCQQLLKVKKVK</sequence>
<dbReference type="AlphaFoldDB" id="W2SVX4"/>
<keyword evidence="2" id="KW-1185">Reference proteome</keyword>
<gene>
    <name evidence="1" type="ORF">NECAME_13721</name>
</gene>
<protein>
    <submittedName>
        <fullName evidence="1">Uncharacterized protein</fullName>
    </submittedName>
</protein>
<evidence type="ECO:0000313" key="1">
    <source>
        <dbReference type="EMBL" id="ETN72847.1"/>
    </source>
</evidence>
<reference evidence="2" key="1">
    <citation type="journal article" date="2014" name="Nat. Genet.">
        <title>Genome of the human hookworm Necator americanus.</title>
        <authorList>
            <person name="Tang Y.T."/>
            <person name="Gao X."/>
            <person name="Rosa B.A."/>
            <person name="Abubucker S."/>
            <person name="Hallsworth-Pepin K."/>
            <person name="Martin J."/>
            <person name="Tyagi R."/>
            <person name="Heizer E."/>
            <person name="Zhang X."/>
            <person name="Bhonagiri-Palsikar V."/>
            <person name="Minx P."/>
            <person name="Warren W.C."/>
            <person name="Wang Q."/>
            <person name="Zhan B."/>
            <person name="Hotez P.J."/>
            <person name="Sternberg P.W."/>
            <person name="Dougall A."/>
            <person name="Gaze S.T."/>
            <person name="Mulvenna J."/>
            <person name="Sotillo J."/>
            <person name="Ranganathan S."/>
            <person name="Rabelo E.M."/>
            <person name="Wilson R.K."/>
            <person name="Felgner P.L."/>
            <person name="Bethony J."/>
            <person name="Hawdon J.M."/>
            <person name="Gasser R.B."/>
            <person name="Loukas A."/>
            <person name="Mitreva M."/>
        </authorList>
    </citation>
    <scope>NUCLEOTIDE SEQUENCE [LARGE SCALE GENOMIC DNA]</scope>
</reference>
<evidence type="ECO:0000313" key="2">
    <source>
        <dbReference type="Proteomes" id="UP000053676"/>
    </source>
</evidence>
<name>W2SVX4_NECAM</name>
<dbReference type="EMBL" id="KI662838">
    <property type="protein sequence ID" value="ETN72847.1"/>
    <property type="molecule type" value="Genomic_DNA"/>
</dbReference>